<name>A0A388T357_9ACTN</name>
<sequence length="124" mass="13760">MLTEVALQHRVIPGIAEFARGGLPAPAATDDGNEWVDGFCWLYCGQRWTRVLWIGPARVAGAQAPMYACGPCIRELQERVWQSLLSEDRPERSARPSEAAAVGQPTSGRRTGKHRGQSRFLRRS</sequence>
<protein>
    <submittedName>
        <fullName evidence="2">Uncharacterized protein</fullName>
    </submittedName>
</protein>
<gene>
    <name evidence="2" type="ORF">SSP531S_44400</name>
</gene>
<reference evidence="2 3" key="1">
    <citation type="submission" date="2018-07" db="EMBL/GenBank/DDBJ databases">
        <title>Whole Genome Shotgun Sequence of Streptomyces spongiicola strain 531S.</title>
        <authorList>
            <person name="Dohra H."/>
            <person name="Kodani S."/>
        </authorList>
    </citation>
    <scope>NUCLEOTIDE SEQUENCE [LARGE SCALE GENOMIC DNA]</scope>
    <source>
        <strain evidence="2 3">531S</strain>
    </source>
</reference>
<feature type="compositionally biased region" description="Basic residues" evidence="1">
    <location>
        <begin position="110"/>
        <end position="124"/>
    </location>
</feature>
<dbReference type="RefSeq" id="WP_116428458.1">
    <property type="nucleotide sequence ID" value="NZ_BGZL01000014.1"/>
</dbReference>
<accession>A0A388T357</accession>
<evidence type="ECO:0000313" key="2">
    <source>
        <dbReference type="EMBL" id="GBQ02976.1"/>
    </source>
</evidence>
<comment type="caution">
    <text evidence="2">The sequence shown here is derived from an EMBL/GenBank/DDBJ whole genome shotgun (WGS) entry which is preliminary data.</text>
</comment>
<dbReference type="EMBL" id="BGZL01000014">
    <property type="protein sequence ID" value="GBQ02976.1"/>
    <property type="molecule type" value="Genomic_DNA"/>
</dbReference>
<evidence type="ECO:0000256" key="1">
    <source>
        <dbReference type="SAM" id="MobiDB-lite"/>
    </source>
</evidence>
<dbReference type="Proteomes" id="UP000265354">
    <property type="component" value="Unassembled WGS sequence"/>
</dbReference>
<dbReference type="AlphaFoldDB" id="A0A388T357"/>
<organism evidence="2 3">
    <name type="scientific">Streptomyces spongiicola</name>
    <dbReference type="NCBI Taxonomy" id="1690221"/>
    <lineage>
        <taxon>Bacteria</taxon>
        <taxon>Bacillati</taxon>
        <taxon>Actinomycetota</taxon>
        <taxon>Actinomycetes</taxon>
        <taxon>Kitasatosporales</taxon>
        <taxon>Streptomycetaceae</taxon>
        <taxon>Streptomyces</taxon>
    </lineage>
</organism>
<evidence type="ECO:0000313" key="3">
    <source>
        <dbReference type="Proteomes" id="UP000265354"/>
    </source>
</evidence>
<proteinExistence type="predicted"/>
<feature type="region of interest" description="Disordered" evidence="1">
    <location>
        <begin position="87"/>
        <end position="124"/>
    </location>
</feature>